<proteinExistence type="inferred from homology"/>
<dbReference type="InterPro" id="IPR009164">
    <property type="entry name" value="FBPtase_class3"/>
</dbReference>
<evidence type="ECO:0000256" key="3">
    <source>
        <dbReference type="ARBA" id="ARBA00023277"/>
    </source>
</evidence>
<dbReference type="Gene3D" id="3.60.21.10">
    <property type="match status" value="1"/>
</dbReference>
<protein>
    <recommendedName>
        <fullName evidence="4">Fructose-1,6-bisphosphatase class 3</fullName>
        <shortName evidence="4">FBPase class 3</shortName>
        <ecNumber evidence="4">3.1.3.11</ecNumber>
    </recommendedName>
    <alternativeName>
        <fullName evidence="4">D-fructose-1,6-bisphosphate 1-phosphohydrolase class 3</fullName>
    </alternativeName>
</protein>
<evidence type="ECO:0000256" key="4">
    <source>
        <dbReference type="HAMAP-Rule" id="MF_01854"/>
    </source>
</evidence>
<evidence type="ECO:0000313" key="5">
    <source>
        <dbReference type="EMBL" id="GBG93650.1"/>
    </source>
</evidence>
<keyword evidence="1 4" id="KW-0378">Hydrolase</keyword>
<dbReference type="UniPathway" id="UPA00138"/>
<evidence type="ECO:0000313" key="6">
    <source>
        <dbReference type="Proteomes" id="UP000286848"/>
    </source>
</evidence>
<dbReference type="AlphaFoldDB" id="A0A401IQ60"/>
<dbReference type="GO" id="GO:0042132">
    <property type="term" value="F:fructose 1,6-bisphosphate 1-phosphatase activity"/>
    <property type="evidence" value="ECO:0007669"/>
    <property type="project" value="UniProtKB-UniRule"/>
</dbReference>
<name>A0A401IQ60_9LACO</name>
<sequence>MKNKAKQINQFENADNSSQQKYLRDLMEERFPTKEAVITEIMNLEAILHLPKATEHFVSDLHGEYAAFDHILRNGSGNIKNKIKDVFGGRLTANRLQNFASLIYYPEEKLEYKKRQLNEDGDLEQWYLDTIQRLLELLQFVSTKYTRSKVRKALDPNFVYLTEELLYTDPQEFDKRSYVDQLMKNLVTMGVTDEFIIATCYTIQQLVVDHLHVLGDIYDRGEHPEMIMDRLMDYHSVDIQWGNHDMLWVGAASGSALSMLNLLRISARYNNLATIEDAYGISLRHLTRFAEENYQDNPAFRPKLVDGDSFNFDGERLQLTQIQQAVAIMQFKLEIQEIEREPDFAMGDRKLLTKINYQDQTIKLNNKSYHLTNTCFDLIDPKEPSKLTQEEQELVEGLLHSFIESKSLKRHLDFLVNKGSMYLCYNNNLLLHGCMPVDQNGNFLAFEYGGKKYAGKKLVDFFDRQVRHAYNDPCDDDPSAADLVWYLWQGPFSPLFGKKAMTTFERYFIADKETHKEERNPYFALRHDEDFCIKLLKEFGLEPEDGHVINGHTPVKRGHDAVMANGKMLVIDGGYSKAYQPTTGFGGYTLLYNSYGLQLVEHHPFTSKEDTIVNGNDIISTRRVVNHEVHRKAVADTDIGARLKENVKMLRSMLERY</sequence>
<accession>A0A401IQ60</accession>
<dbReference type="SUPFAM" id="SSF56300">
    <property type="entry name" value="Metallo-dependent phosphatases"/>
    <property type="match status" value="2"/>
</dbReference>
<dbReference type="EC" id="3.1.3.11" evidence="4"/>
<evidence type="ECO:0000256" key="2">
    <source>
        <dbReference type="ARBA" id="ARBA00023211"/>
    </source>
</evidence>
<gene>
    <name evidence="4 5" type="primary">fbp</name>
    <name evidence="5" type="ORF">LFYK43_01090</name>
</gene>
<keyword evidence="2 4" id="KW-0464">Manganese</keyword>
<comment type="similarity">
    <text evidence="4">Belongs to the FBPase class 3 family.</text>
</comment>
<comment type="catalytic activity">
    <reaction evidence="4">
        <text>beta-D-fructose 1,6-bisphosphate + H2O = beta-D-fructose 6-phosphate + phosphate</text>
        <dbReference type="Rhea" id="RHEA:11064"/>
        <dbReference type="ChEBI" id="CHEBI:15377"/>
        <dbReference type="ChEBI" id="CHEBI:32966"/>
        <dbReference type="ChEBI" id="CHEBI:43474"/>
        <dbReference type="ChEBI" id="CHEBI:57634"/>
        <dbReference type="EC" id="3.1.3.11"/>
    </reaction>
</comment>
<dbReference type="RefSeq" id="WP_124974354.1">
    <property type="nucleotide sequence ID" value="NZ_BFFP01000001.1"/>
</dbReference>
<comment type="cofactor">
    <cofactor evidence="4">
        <name>Mn(2+)</name>
        <dbReference type="ChEBI" id="CHEBI:29035"/>
    </cofactor>
</comment>
<dbReference type="PIRSF" id="PIRSF000906">
    <property type="entry name" value="FBPtase_Bacill"/>
    <property type="match status" value="1"/>
</dbReference>
<keyword evidence="3 4" id="KW-0119">Carbohydrate metabolism</keyword>
<dbReference type="OrthoDB" id="9779903at2"/>
<dbReference type="HAMAP" id="MF_01854">
    <property type="entry name" value="FBPase_class3"/>
    <property type="match status" value="1"/>
</dbReference>
<evidence type="ECO:0000256" key="1">
    <source>
        <dbReference type="ARBA" id="ARBA00022801"/>
    </source>
</evidence>
<reference evidence="5 6" key="1">
    <citation type="journal article" date="2019" name="Int. J. Syst. Evol. Microbiol.">
        <title>Lactobacillus salitolerans sp. nov., a novel lactic acid bacterium isolated from spent mushroom substrates.</title>
        <authorList>
            <person name="Tohno M."/>
            <person name="Tanizawa Y."/>
            <person name="Kojima Y."/>
            <person name="Sakamoto M."/>
            <person name="Nakamura Y."/>
            <person name="Ohkuma M."/>
            <person name="Kobayashi H."/>
        </authorList>
    </citation>
    <scope>NUCLEOTIDE SEQUENCE [LARGE SCALE GENOMIC DNA]</scope>
    <source>
        <strain evidence="5 6">YK43</strain>
    </source>
</reference>
<comment type="caution">
    <text evidence="5">The sequence shown here is derived from an EMBL/GenBank/DDBJ whole genome shotgun (WGS) entry which is preliminary data.</text>
</comment>
<dbReference type="EMBL" id="BFFP01000001">
    <property type="protein sequence ID" value="GBG93650.1"/>
    <property type="molecule type" value="Genomic_DNA"/>
</dbReference>
<organism evidence="5 6">
    <name type="scientific">Ligilactobacillus salitolerans</name>
    <dbReference type="NCBI Taxonomy" id="1808352"/>
    <lineage>
        <taxon>Bacteria</taxon>
        <taxon>Bacillati</taxon>
        <taxon>Bacillota</taxon>
        <taxon>Bacilli</taxon>
        <taxon>Lactobacillales</taxon>
        <taxon>Lactobacillaceae</taxon>
        <taxon>Ligilactobacillus</taxon>
    </lineage>
</organism>
<dbReference type="GO" id="GO:0006094">
    <property type="term" value="P:gluconeogenesis"/>
    <property type="evidence" value="ECO:0007669"/>
    <property type="project" value="UniProtKB-UniRule"/>
</dbReference>
<keyword evidence="6" id="KW-1185">Reference proteome</keyword>
<comment type="pathway">
    <text evidence="4">Carbohydrate biosynthesis; gluconeogenesis.</text>
</comment>
<dbReference type="InterPro" id="IPR029052">
    <property type="entry name" value="Metallo-depent_PP-like"/>
</dbReference>
<dbReference type="Proteomes" id="UP000286848">
    <property type="component" value="Unassembled WGS sequence"/>
</dbReference>
<dbReference type="Pfam" id="PF06874">
    <property type="entry name" value="FBPase_2"/>
    <property type="match status" value="1"/>
</dbReference>